<dbReference type="Proteomes" id="UP000660339">
    <property type="component" value="Unassembled WGS sequence"/>
</dbReference>
<sequence length="43" mass="4896">MFYDGTLRMFYDGTLRPEFLTEAGHLDRVGLHAAMLAGRPVLR</sequence>
<gene>
    <name evidence="1" type="ORF">Cme02nite_72790</name>
</gene>
<dbReference type="AlphaFoldDB" id="A0A8J3PJ02"/>
<dbReference type="EMBL" id="BONJ01000045">
    <property type="protein sequence ID" value="GIG18947.1"/>
    <property type="molecule type" value="Genomic_DNA"/>
</dbReference>
<organism evidence="1 2">
    <name type="scientific">Catellatospora methionotrophica</name>
    <dbReference type="NCBI Taxonomy" id="121620"/>
    <lineage>
        <taxon>Bacteria</taxon>
        <taxon>Bacillati</taxon>
        <taxon>Actinomycetota</taxon>
        <taxon>Actinomycetes</taxon>
        <taxon>Micromonosporales</taxon>
        <taxon>Micromonosporaceae</taxon>
        <taxon>Catellatospora</taxon>
    </lineage>
</organism>
<evidence type="ECO:0000313" key="2">
    <source>
        <dbReference type="Proteomes" id="UP000660339"/>
    </source>
</evidence>
<protein>
    <submittedName>
        <fullName evidence="1">Uncharacterized protein</fullName>
    </submittedName>
</protein>
<accession>A0A8J3PJ02</accession>
<name>A0A8J3PJ02_9ACTN</name>
<dbReference type="RefSeq" id="WP_275413534.1">
    <property type="nucleotide sequence ID" value="NZ_BAAATT010000020.1"/>
</dbReference>
<evidence type="ECO:0000313" key="1">
    <source>
        <dbReference type="EMBL" id="GIG18947.1"/>
    </source>
</evidence>
<proteinExistence type="predicted"/>
<reference evidence="1" key="1">
    <citation type="submission" date="2021-01" db="EMBL/GenBank/DDBJ databases">
        <title>Whole genome shotgun sequence of Catellatospora methionotrophica NBRC 14553.</title>
        <authorList>
            <person name="Komaki H."/>
            <person name="Tamura T."/>
        </authorList>
    </citation>
    <scope>NUCLEOTIDE SEQUENCE</scope>
    <source>
        <strain evidence="1">NBRC 14553</strain>
    </source>
</reference>
<comment type="caution">
    <text evidence="1">The sequence shown here is derived from an EMBL/GenBank/DDBJ whole genome shotgun (WGS) entry which is preliminary data.</text>
</comment>
<keyword evidence="2" id="KW-1185">Reference proteome</keyword>